<sequence>MAHFSEFKDKSDGSKVNDRLRSLFDQVLDYFLKGVCINKDVIWGFPPKLSDGVEPDLFTLFWVVRKIGDYELVSKNELWEFVAEECGLDTTHVASLKLIYMNYLKELDQWLTHGGGFKDMKLDNPDLRVLEKLDYELKGCKFSLPRDGFETDTKGKCVVAESSHNGGTEEFKGTLDLNIAINVCENDGLDFDLVKTEMGVSRINDVVENDEKLGGLDEKKSEFTKIDVSMIKDDDNKRDVSCRTNVLSVQSKFNEHIDTSDNKNNGVIFTKTIDDNVICSQKRRKAESLSLKKMLDWVANAARNPHGIMIGSIPSSSKWKKYKENEVWKQVLSVKETLFAKRNVDSGYKVYGSQKKRHMMHPSMYEDDKIPIHLSSKRIRCSQRVSSVKACSCPGCTSCSSSRNKRVKKTPQILETIQIQDDACEDQETESVNVGAEVPEWAGFVSESDPKWLGTRMWPPPEDKNGEHEADPGVIGKGRQSSCTCMNPASADCVRFHIAENRKKVERALGQLFYKWKFDHMGEEAALSSWSLEEESEFKSLVIKARQELADKSKSRHEIMNNFWRRASESIPTKTKGDLVSYYFNVFVLRRRSYQNRIMPENIDSDDDEQDMGHEKIDALSIKNTHCMNLDGIDSVH</sequence>
<reference evidence="3" key="2">
    <citation type="submission" date="2017-02" db="EMBL/GenBank/DDBJ databases">
        <title>Sunflower complete genome.</title>
        <authorList>
            <person name="Langlade N."/>
            <person name="Munos S."/>
        </authorList>
    </citation>
    <scope>NUCLEOTIDE SEQUENCE [LARGE SCALE GENOMIC DNA]</scope>
    <source>
        <tissue evidence="3">Leaves</tissue>
    </source>
</reference>
<protein>
    <submittedName>
        <fullName evidence="3">Putative ARID DNA-binding domain-containing protein</fullName>
    </submittedName>
    <submittedName>
        <fullName evidence="2">Transcription factor &amp; chromatin remodeling ARID family</fullName>
    </submittedName>
</protein>
<dbReference type="PROSITE" id="PS51011">
    <property type="entry name" value="ARID"/>
    <property type="match status" value="1"/>
</dbReference>
<evidence type="ECO:0000313" key="3">
    <source>
        <dbReference type="EMBL" id="OTF84845.1"/>
    </source>
</evidence>
<dbReference type="SMART" id="SM00501">
    <property type="entry name" value="BRIGHT"/>
    <property type="match status" value="1"/>
</dbReference>
<dbReference type="Gene3D" id="1.10.150.60">
    <property type="entry name" value="ARID DNA-binding domain"/>
    <property type="match status" value="1"/>
</dbReference>
<dbReference type="PANTHER" id="PTHR46410">
    <property type="entry name" value="AT-RICH INTERACTIVE DOMAIN-CONTAINING PROTEIN 2"/>
    <property type="match status" value="1"/>
</dbReference>
<evidence type="ECO:0000313" key="4">
    <source>
        <dbReference type="Proteomes" id="UP000215914"/>
    </source>
</evidence>
<accession>A0A251RKP4</accession>
<dbReference type="InterPro" id="IPR001606">
    <property type="entry name" value="ARID_dom"/>
</dbReference>
<reference evidence="2" key="3">
    <citation type="submission" date="2020-06" db="EMBL/GenBank/DDBJ databases">
        <title>Helianthus annuus Genome sequencing and assembly Release 2.</title>
        <authorList>
            <person name="Gouzy J."/>
            <person name="Langlade N."/>
            <person name="Munos S."/>
        </authorList>
    </citation>
    <scope>NUCLEOTIDE SEQUENCE</scope>
    <source>
        <tissue evidence="2">Leaves</tissue>
    </source>
</reference>
<dbReference type="OMA" id="IFPMDCK"/>
<keyword evidence="4" id="KW-1185">Reference proteome</keyword>
<evidence type="ECO:0000259" key="1">
    <source>
        <dbReference type="PROSITE" id="PS51011"/>
    </source>
</evidence>
<organism evidence="3 4">
    <name type="scientific">Helianthus annuus</name>
    <name type="common">Common sunflower</name>
    <dbReference type="NCBI Taxonomy" id="4232"/>
    <lineage>
        <taxon>Eukaryota</taxon>
        <taxon>Viridiplantae</taxon>
        <taxon>Streptophyta</taxon>
        <taxon>Embryophyta</taxon>
        <taxon>Tracheophyta</taxon>
        <taxon>Spermatophyta</taxon>
        <taxon>Magnoliopsida</taxon>
        <taxon>eudicotyledons</taxon>
        <taxon>Gunneridae</taxon>
        <taxon>Pentapetalae</taxon>
        <taxon>asterids</taxon>
        <taxon>campanulids</taxon>
        <taxon>Asterales</taxon>
        <taxon>Asteraceae</taxon>
        <taxon>Asteroideae</taxon>
        <taxon>Heliantheae alliance</taxon>
        <taxon>Heliantheae</taxon>
        <taxon>Helianthus</taxon>
    </lineage>
</organism>
<name>A0A251RKP4_HELAN</name>
<reference evidence="2 4" key="1">
    <citation type="journal article" date="2017" name="Nature">
        <title>The sunflower genome provides insights into oil metabolism, flowering and Asterid evolution.</title>
        <authorList>
            <person name="Badouin H."/>
            <person name="Gouzy J."/>
            <person name="Grassa C.J."/>
            <person name="Murat F."/>
            <person name="Staton S.E."/>
            <person name="Cottret L."/>
            <person name="Lelandais-Briere C."/>
            <person name="Owens G.L."/>
            <person name="Carrere S."/>
            <person name="Mayjonade B."/>
            <person name="Legrand L."/>
            <person name="Gill N."/>
            <person name="Kane N.C."/>
            <person name="Bowers J.E."/>
            <person name="Hubner S."/>
            <person name="Bellec A."/>
            <person name="Berard A."/>
            <person name="Berges H."/>
            <person name="Blanchet N."/>
            <person name="Boniface M.C."/>
            <person name="Brunel D."/>
            <person name="Catrice O."/>
            <person name="Chaidir N."/>
            <person name="Claudel C."/>
            <person name="Donnadieu C."/>
            <person name="Faraut T."/>
            <person name="Fievet G."/>
            <person name="Helmstetter N."/>
            <person name="King M."/>
            <person name="Knapp S.J."/>
            <person name="Lai Z."/>
            <person name="Le Paslier M.C."/>
            <person name="Lippi Y."/>
            <person name="Lorenzon L."/>
            <person name="Mandel J.R."/>
            <person name="Marage G."/>
            <person name="Marchand G."/>
            <person name="Marquand E."/>
            <person name="Bret-Mestries E."/>
            <person name="Morien E."/>
            <person name="Nambeesan S."/>
            <person name="Nguyen T."/>
            <person name="Pegot-Espagnet P."/>
            <person name="Pouilly N."/>
            <person name="Raftis F."/>
            <person name="Sallet E."/>
            <person name="Schiex T."/>
            <person name="Thomas J."/>
            <person name="Vandecasteele C."/>
            <person name="Vares D."/>
            <person name="Vear F."/>
            <person name="Vautrin S."/>
            <person name="Crespi M."/>
            <person name="Mangin B."/>
            <person name="Burke J.M."/>
            <person name="Salse J."/>
            <person name="Munos S."/>
            <person name="Vincourt P."/>
            <person name="Rieseberg L.H."/>
            <person name="Langlade N.B."/>
        </authorList>
    </citation>
    <scope>NUCLEOTIDE SEQUENCE [LARGE SCALE GENOMIC DNA]</scope>
    <source>
        <strain evidence="4">cv. SF193</strain>
        <tissue evidence="2">Leaves</tissue>
    </source>
</reference>
<dbReference type="InParanoid" id="A0A251RKP4"/>
<dbReference type="GO" id="GO:0003677">
    <property type="term" value="F:DNA binding"/>
    <property type="evidence" value="ECO:0007669"/>
    <property type="project" value="UniProtKB-KW"/>
</dbReference>
<dbReference type="EMBL" id="CM007906">
    <property type="protein sequence ID" value="OTF84845.1"/>
    <property type="molecule type" value="Genomic_DNA"/>
</dbReference>
<dbReference type="PANTHER" id="PTHR46410:SF21">
    <property type="entry name" value="ARID_BRIGHT DNA-BINDING DOMAIN,ELM2 DOMAIN PROTEIN-RELATED"/>
    <property type="match status" value="1"/>
</dbReference>
<dbReference type="EMBL" id="MNCJ02000332">
    <property type="protein sequence ID" value="KAF5753357.1"/>
    <property type="molecule type" value="Genomic_DNA"/>
</dbReference>
<dbReference type="Pfam" id="PF01388">
    <property type="entry name" value="ARID"/>
    <property type="match status" value="1"/>
</dbReference>
<gene>
    <name evidence="3" type="ORF">HannXRQ_Chr17g0533521</name>
    <name evidence="2" type="ORF">HanXRQr2_Chr17g0779241</name>
</gene>
<feature type="domain" description="ARID" evidence="1">
    <location>
        <begin position="18"/>
        <end position="112"/>
    </location>
</feature>
<dbReference type="Gramene" id="mRNA:HanXRQr2_Chr17g0779241">
    <property type="protein sequence ID" value="mRNA:HanXRQr2_Chr17g0779241"/>
    <property type="gene ID" value="HanXRQr2_Chr17g0779241"/>
</dbReference>
<dbReference type="InterPro" id="IPR036431">
    <property type="entry name" value="ARID_dom_sf"/>
</dbReference>
<dbReference type="SUPFAM" id="SSF46774">
    <property type="entry name" value="ARID-like"/>
    <property type="match status" value="1"/>
</dbReference>
<keyword evidence="3" id="KW-0238">DNA-binding</keyword>
<dbReference type="Proteomes" id="UP000215914">
    <property type="component" value="Chromosome 17"/>
</dbReference>
<dbReference type="CDD" id="cd16100">
    <property type="entry name" value="ARID"/>
    <property type="match status" value="1"/>
</dbReference>
<proteinExistence type="predicted"/>
<evidence type="ECO:0000313" key="2">
    <source>
        <dbReference type="EMBL" id="KAF5753357.1"/>
    </source>
</evidence>
<dbReference type="AlphaFoldDB" id="A0A251RKP4"/>